<dbReference type="EMBL" id="BBSA01000009">
    <property type="protein sequence ID" value="GAM63454.1"/>
    <property type="molecule type" value="Genomic_DNA"/>
</dbReference>
<dbReference type="InterPro" id="IPR009000">
    <property type="entry name" value="Transl_B-barrel_sf"/>
</dbReference>
<reference evidence="1 2" key="2">
    <citation type="submission" date="2015-01" db="EMBL/GenBank/DDBJ databases">
        <authorList>
            <consortium name="NBRP consortium"/>
            <person name="Sawabe T."/>
            <person name="Meirelles P."/>
            <person name="Feng G."/>
            <person name="Sayaka M."/>
            <person name="Hattori M."/>
            <person name="Ohkuma M."/>
        </authorList>
    </citation>
    <scope>NUCLEOTIDE SEQUENCE [LARGE SCALE GENOMIC DNA]</scope>
    <source>
        <strain evidence="1 2">JCM19232</strain>
    </source>
</reference>
<name>A0A0B8PL84_9VIBR</name>
<dbReference type="Gene3D" id="2.40.30.130">
    <property type="match status" value="1"/>
</dbReference>
<proteinExistence type="predicted"/>
<evidence type="ECO:0000313" key="1">
    <source>
        <dbReference type="EMBL" id="GAM63454.1"/>
    </source>
</evidence>
<comment type="caution">
    <text evidence="1">The sequence shown here is derived from an EMBL/GenBank/DDBJ whole genome shotgun (WGS) entry which is preliminary data.</text>
</comment>
<accession>A0A0B8PL84</accession>
<reference evidence="1 2" key="1">
    <citation type="submission" date="2015-01" db="EMBL/GenBank/DDBJ databases">
        <title>Vibrio sp. C5 JCM 19232 whole genome shotgun sequence.</title>
        <authorList>
            <person name="Sawabe T."/>
            <person name="Meirelles P."/>
            <person name="Feng G."/>
            <person name="Sayaka M."/>
            <person name="Hattori M."/>
            <person name="Ohkuma M."/>
        </authorList>
    </citation>
    <scope>NUCLEOTIDE SEQUENCE [LARGE SCALE GENOMIC DNA]</scope>
    <source>
        <strain evidence="1 2">JCM19232</strain>
    </source>
</reference>
<dbReference type="SUPFAM" id="SSF50447">
    <property type="entry name" value="Translation proteins"/>
    <property type="match status" value="1"/>
</dbReference>
<dbReference type="AlphaFoldDB" id="A0A0B8PL84"/>
<dbReference type="Proteomes" id="UP000031670">
    <property type="component" value="Unassembled WGS sequence"/>
</dbReference>
<organism evidence="1 2">
    <name type="scientific">Vibrio ishigakensis</name>
    <dbReference type="NCBI Taxonomy" id="1481914"/>
    <lineage>
        <taxon>Bacteria</taxon>
        <taxon>Pseudomonadati</taxon>
        <taxon>Pseudomonadota</taxon>
        <taxon>Gammaproteobacteria</taxon>
        <taxon>Vibrionales</taxon>
        <taxon>Vibrionaceae</taxon>
        <taxon>Vibrio</taxon>
    </lineage>
</organism>
<gene>
    <name evidence="1" type="ORF">JCM19232_2434</name>
</gene>
<protein>
    <submittedName>
        <fullName evidence="1">Uncharacterized protein</fullName>
    </submittedName>
</protein>
<evidence type="ECO:0000313" key="2">
    <source>
        <dbReference type="Proteomes" id="UP000031670"/>
    </source>
</evidence>
<sequence>MVQKLFWQDPYLTSAVAQVTSIEEDVVQLNRTIFYAESGGRRVMLALSAVSKSSLHKNTQLKYSTN</sequence>